<proteinExistence type="predicted"/>
<dbReference type="Proteomes" id="UP000287101">
    <property type="component" value="Unassembled WGS sequence"/>
</dbReference>
<feature type="transmembrane region" description="Helical" evidence="1">
    <location>
        <begin position="355"/>
        <end position="374"/>
    </location>
</feature>
<keyword evidence="3" id="KW-1185">Reference proteome</keyword>
<dbReference type="AlphaFoldDB" id="A0A430A6G1"/>
<dbReference type="InterPro" id="IPR053046">
    <property type="entry name" value="ABC-5_transporter"/>
</dbReference>
<evidence type="ECO:0000313" key="2">
    <source>
        <dbReference type="EMBL" id="RSU02494.1"/>
    </source>
</evidence>
<feature type="transmembrane region" description="Helical" evidence="1">
    <location>
        <begin position="327"/>
        <end position="349"/>
    </location>
</feature>
<sequence length="395" mass="45281">MTKSLNKLLVQRYWKYLLLVVVVISGLAFMDTFSGIKTWQATKQNQSSPEAREYFEERLKDGYERSPGKISYYDFKSGEEKNTDNFEEYNKAELQFTIRSYNTEEYAVNEFYSESSFYLVIIVMVVGFLSFFLDLKTHFNTLLFSSRFTRKDIFIRKKVLISGTLLITLLLTKLISVWVLKLAIPSEHFLVDMGPMTVSVVTSTITLMAVYEIFAFAGMIMGEWVTAIGTLIAFWFSLPMASEAIDRLVIIVKHYILGYSTREIDQGSWLGDGFVTFLNDSPFELKNVILLLVVSVILIISAAYLYSKVGLENTNEYLIFNGLKRPIQWVMMSYITIIVATLGITDHLYVSNIDFSLIGFILKVAFGLVLSYLLSQGLIYRKFKFGTKSIDLTRK</sequence>
<comment type="caution">
    <text evidence="2">The sequence shown here is derived from an EMBL/GenBank/DDBJ whole genome shotgun (WGS) entry which is preliminary data.</text>
</comment>
<keyword evidence="1" id="KW-1133">Transmembrane helix</keyword>
<accession>A0A430A6G1</accession>
<dbReference type="OrthoDB" id="2199746at2"/>
<evidence type="ECO:0000256" key="1">
    <source>
        <dbReference type="SAM" id="Phobius"/>
    </source>
</evidence>
<organism evidence="2 3">
    <name type="scientific">Vagococcus fessus</name>
    <dbReference type="NCBI Taxonomy" id="120370"/>
    <lineage>
        <taxon>Bacteria</taxon>
        <taxon>Bacillati</taxon>
        <taxon>Bacillota</taxon>
        <taxon>Bacilli</taxon>
        <taxon>Lactobacillales</taxon>
        <taxon>Enterococcaceae</taxon>
        <taxon>Vagococcus</taxon>
    </lineage>
</organism>
<feature type="transmembrane region" description="Helical" evidence="1">
    <location>
        <begin position="159"/>
        <end position="184"/>
    </location>
</feature>
<gene>
    <name evidence="2" type="ORF">CBF31_09000</name>
</gene>
<feature type="transmembrane region" description="Helical" evidence="1">
    <location>
        <begin position="224"/>
        <end position="242"/>
    </location>
</feature>
<name>A0A430A6G1_9ENTE</name>
<evidence type="ECO:0000313" key="3">
    <source>
        <dbReference type="Proteomes" id="UP000287101"/>
    </source>
</evidence>
<reference evidence="2 3" key="1">
    <citation type="submission" date="2017-05" db="EMBL/GenBank/DDBJ databases">
        <title>Vagococcus spp. assemblies.</title>
        <authorList>
            <person name="Gulvik C.A."/>
        </authorList>
    </citation>
    <scope>NUCLEOTIDE SEQUENCE [LARGE SCALE GENOMIC DNA]</scope>
    <source>
        <strain evidence="2 3">CCUG 41755</strain>
    </source>
</reference>
<evidence type="ECO:0008006" key="4">
    <source>
        <dbReference type="Google" id="ProtNLM"/>
    </source>
</evidence>
<protein>
    <recommendedName>
        <fullName evidence="4">ABC transporter permease</fullName>
    </recommendedName>
</protein>
<dbReference type="PANTHER" id="PTHR39177:SF1">
    <property type="entry name" value="ABC TRANSPORTER PERMEASE YTRC-RELATED"/>
    <property type="match status" value="1"/>
</dbReference>
<keyword evidence="1" id="KW-0472">Membrane</keyword>
<dbReference type="EMBL" id="NGJY01000003">
    <property type="protein sequence ID" value="RSU02494.1"/>
    <property type="molecule type" value="Genomic_DNA"/>
</dbReference>
<keyword evidence="1" id="KW-0812">Transmembrane</keyword>
<feature type="transmembrane region" description="Helical" evidence="1">
    <location>
        <begin position="12"/>
        <end position="30"/>
    </location>
</feature>
<feature type="transmembrane region" description="Helical" evidence="1">
    <location>
        <begin position="117"/>
        <end position="139"/>
    </location>
</feature>
<dbReference type="RefSeq" id="WP_126832207.1">
    <property type="nucleotide sequence ID" value="NZ_CBCRYB010000014.1"/>
</dbReference>
<feature type="transmembrane region" description="Helical" evidence="1">
    <location>
        <begin position="288"/>
        <end position="306"/>
    </location>
</feature>
<feature type="transmembrane region" description="Helical" evidence="1">
    <location>
        <begin position="196"/>
        <end position="217"/>
    </location>
</feature>
<dbReference type="PANTHER" id="PTHR39177">
    <property type="entry name" value="ABC TRANSPORTER PERMEASE YTRC-RELATED"/>
    <property type="match status" value="1"/>
</dbReference>